<evidence type="ECO:0000256" key="3">
    <source>
        <dbReference type="ARBA" id="ARBA00022723"/>
    </source>
</evidence>
<evidence type="ECO:0000259" key="7">
    <source>
        <dbReference type="SMART" id="SM00704"/>
    </source>
</evidence>
<dbReference type="GO" id="GO:0046872">
    <property type="term" value="F:metal ion binding"/>
    <property type="evidence" value="ECO:0007669"/>
    <property type="project" value="UniProtKB-KW"/>
</dbReference>
<keyword evidence="4" id="KW-0408">Iron</keyword>
<evidence type="ECO:0000256" key="5">
    <source>
        <dbReference type="ARBA" id="ARBA00023014"/>
    </source>
</evidence>
<dbReference type="PANTHER" id="PTHR13680:SF5">
    <property type="entry name" value="CDGSH IRON-SULFUR DOMAIN-CONTAINING PROTEIN 1"/>
    <property type="match status" value="1"/>
</dbReference>
<organism evidence="8">
    <name type="scientific">Caligus rogercresseyi</name>
    <name type="common">Sea louse</name>
    <dbReference type="NCBI Taxonomy" id="217165"/>
    <lineage>
        <taxon>Eukaryota</taxon>
        <taxon>Metazoa</taxon>
        <taxon>Ecdysozoa</taxon>
        <taxon>Arthropoda</taxon>
        <taxon>Crustacea</taxon>
        <taxon>Multicrustacea</taxon>
        <taxon>Hexanauplia</taxon>
        <taxon>Copepoda</taxon>
        <taxon>Siphonostomatoida</taxon>
        <taxon>Caligidae</taxon>
        <taxon>Caligus</taxon>
    </lineage>
</organism>
<dbReference type="Pfam" id="PF09360">
    <property type="entry name" value="zf-CDGSH"/>
    <property type="match status" value="1"/>
</dbReference>
<keyword evidence="2" id="KW-0001">2Fe-2S</keyword>
<evidence type="ECO:0000256" key="2">
    <source>
        <dbReference type="ARBA" id="ARBA00022714"/>
    </source>
</evidence>
<feature type="domain" description="Iron-binding zinc finger CDGSH type" evidence="7">
    <location>
        <begin position="66"/>
        <end position="104"/>
    </location>
</feature>
<dbReference type="InterPro" id="IPR042216">
    <property type="entry name" value="MitoNEET_CISD"/>
</dbReference>
<evidence type="ECO:0000256" key="1">
    <source>
        <dbReference type="ARBA" id="ARBA00008624"/>
    </source>
</evidence>
<reference evidence="8" key="1">
    <citation type="submission" date="2009-03" db="EMBL/GenBank/DDBJ databases">
        <title>Caligus rogercresseyi ESTs and full-length cDNAs.</title>
        <authorList>
            <person name="Yasuike M."/>
            <person name="von Schalburg K."/>
            <person name="Cooper G."/>
            <person name="Leong J."/>
            <person name="Jones S.R.M."/>
            <person name="Koop B.F."/>
        </authorList>
    </citation>
    <scope>NUCLEOTIDE SEQUENCE</scope>
    <source>
        <tissue evidence="8">Whole tissue</tissue>
    </source>
</reference>
<dbReference type="GO" id="GO:0051537">
    <property type="term" value="F:2 iron, 2 sulfur cluster binding"/>
    <property type="evidence" value="ECO:0007669"/>
    <property type="project" value="UniProtKB-KW"/>
</dbReference>
<keyword evidence="3" id="KW-0479">Metal-binding</keyword>
<accession>C1BQA3</accession>
<dbReference type="FunFam" id="3.40.5.90:FF:000001">
    <property type="entry name" value="CDGSH iron-sulfur domain-containing protein 1"/>
    <property type="match status" value="1"/>
</dbReference>
<dbReference type="Gene3D" id="3.40.5.90">
    <property type="entry name" value="CDGSH iron-sulfur domain, mitoNEET-type"/>
    <property type="match status" value="1"/>
</dbReference>
<evidence type="ECO:0000256" key="4">
    <source>
        <dbReference type="ARBA" id="ARBA00023004"/>
    </source>
</evidence>
<proteinExistence type="evidence at transcript level"/>
<comment type="similarity">
    <text evidence="1">Belongs to the CISD protein family. CISD2 subfamily.</text>
</comment>
<dbReference type="GO" id="GO:0010506">
    <property type="term" value="P:regulation of autophagy"/>
    <property type="evidence" value="ECO:0007669"/>
    <property type="project" value="InterPro"/>
</dbReference>
<evidence type="ECO:0000313" key="8">
    <source>
        <dbReference type="EMBL" id="ACO11206.1"/>
    </source>
</evidence>
<keyword evidence="5" id="KW-0411">Iron-sulfur</keyword>
<dbReference type="InterPro" id="IPR018967">
    <property type="entry name" value="FeS-contain_CDGSH-typ"/>
</dbReference>
<dbReference type="GO" id="GO:0005741">
    <property type="term" value="C:mitochondrial outer membrane"/>
    <property type="evidence" value="ECO:0007669"/>
    <property type="project" value="TreeGrafter"/>
</dbReference>
<gene>
    <name evidence="8" type="primary">CISD2</name>
</gene>
<name>C1BQA3_CALRO</name>
<dbReference type="InterPro" id="IPR045131">
    <property type="entry name" value="CISD1/2"/>
</dbReference>
<sequence>MVRSWDQGLDAISSSWFGRWGNSFLTVHGIICCPSLAPYFESKFGECCFCSAQYKVNKSIKLESDKVVDTVDIEDIGDKSVFCRCWKSKKFPYCDGAHNKHNEKTGDNVGPLIVAKKK</sequence>
<dbReference type="AlphaFoldDB" id="C1BQA3"/>
<protein>
    <submittedName>
        <fullName evidence="8">CDGSH iron sulfur domain-containing protein 2 homolog</fullName>
    </submittedName>
</protein>
<dbReference type="SMART" id="SM00704">
    <property type="entry name" value="ZnF_CDGSH"/>
    <property type="match status" value="1"/>
</dbReference>
<evidence type="ECO:0000256" key="6">
    <source>
        <dbReference type="ARBA" id="ARBA00034078"/>
    </source>
</evidence>
<comment type="cofactor">
    <cofactor evidence="6">
        <name>[2Fe-2S] cluster</name>
        <dbReference type="ChEBI" id="CHEBI:190135"/>
    </cofactor>
</comment>
<dbReference type="EMBL" id="BT076782">
    <property type="protein sequence ID" value="ACO11206.1"/>
    <property type="molecule type" value="mRNA"/>
</dbReference>
<dbReference type="PANTHER" id="PTHR13680">
    <property type="entry name" value="CDGSH IRON-SULFUR DOMAIN-CONTAINING PROTEIN 1"/>
    <property type="match status" value="1"/>
</dbReference>